<evidence type="ECO:0000256" key="7">
    <source>
        <dbReference type="NCBIfam" id="TIGR02967"/>
    </source>
</evidence>
<comment type="similarity">
    <text evidence="2 8">Belongs to the metallo-dependent hydrolases superfamily. ATZ/TRZ family.</text>
</comment>
<dbReference type="SUPFAM" id="SSF51556">
    <property type="entry name" value="Metallo-dependent hydrolases"/>
    <property type="match status" value="1"/>
</dbReference>
<dbReference type="EMBL" id="VMKP01000001">
    <property type="protein sequence ID" value="TVO66455.1"/>
    <property type="molecule type" value="Genomic_DNA"/>
</dbReference>
<keyword evidence="11" id="KW-1185">Reference proteome</keyword>
<dbReference type="Pfam" id="PF01979">
    <property type="entry name" value="Amidohydro_1"/>
    <property type="match status" value="1"/>
</dbReference>
<dbReference type="Gene3D" id="2.30.40.10">
    <property type="entry name" value="Urease, subunit C, domain 1"/>
    <property type="match status" value="1"/>
</dbReference>
<evidence type="ECO:0000256" key="8">
    <source>
        <dbReference type="RuleBase" id="RU366009"/>
    </source>
</evidence>
<dbReference type="NCBIfam" id="NF006679">
    <property type="entry name" value="PRK09228.1"/>
    <property type="match status" value="1"/>
</dbReference>
<dbReference type="NCBIfam" id="TIGR02967">
    <property type="entry name" value="guan_deamin"/>
    <property type="match status" value="1"/>
</dbReference>
<evidence type="ECO:0000256" key="3">
    <source>
        <dbReference type="ARBA" id="ARBA00012781"/>
    </source>
</evidence>
<dbReference type="RefSeq" id="WP_144346991.1">
    <property type="nucleotide sequence ID" value="NZ_VMKP01000001.1"/>
</dbReference>
<evidence type="ECO:0000256" key="2">
    <source>
        <dbReference type="ARBA" id="ARBA00006745"/>
    </source>
</evidence>
<dbReference type="InterPro" id="IPR011059">
    <property type="entry name" value="Metal-dep_hydrolase_composite"/>
</dbReference>
<evidence type="ECO:0000256" key="4">
    <source>
        <dbReference type="ARBA" id="ARBA00022723"/>
    </source>
</evidence>
<evidence type="ECO:0000256" key="6">
    <source>
        <dbReference type="ARBA" id="ARBA00022833"/>
    </source>
</evidence>
<dbReference type="Proteomes" id="UP000316688">
    <property type="component" value="Unassembled WGS sequence"/>
</dbReference>
<dbReference type="AlphaFoldDB" id="A0A557RMZ2"/>
<dbReference type="GO" id="GO:0005829">
    <property type="term" value="C:cytosol"/>
    <property type="evidence" value="ECO:0007669"/>
    <property type="project" value="TreeGrafter"/>
</dbReference>
<dbReference type="UniPathway" id="UPA00603">
    <property type="reaction ID" value="UER00660"/>
</dbReference>
<dbReference type="Gene3D" id="3.20.20.140">
    <property type="entry name" value="Metal-dependent hydrolases"/>
    <property type="match status" value="1"/>
</dbReference>
<name>A0A557RMZ2_9GAMM</name>
<evidence type="ECO:0000313" key="10">
    <source>
        <dbReference type="EMBL" id="TVO66455.1"/>
    </source>
</evidence>
<comment type="pathway">
    <text evidence="1 8">Purine metabolism; guanine degradation; xanthine from guanine: step 1/1.</text>
</comment>
<evidence type="ECO:0000256" key="5">
    <source>
        <dbReference type="ARBA" id="ARBA00022801"/>
    </source>
</evidence>
<evidence type="ECO:0000313" key="11">
    <source>
        <dbReference type="Proteomes" id="UP000316688"/>
    </source>
</evidence>
<dbReference type="EC" id="3.5.4.3" evidence="3 7"/>
<dbReference type="GO" id="GO:0008892">
    <property type="term" value="F:guanine deaminase activity"/>
    <property type="evidence" value="ECO:0007669"/>
    <property type="project" value="UniProtKB-UniRule"/>
</dbReference>
<dbReference type="InterPro" id="IPR032466">
    <property type="entry name" value="Metal_Hydrolase"/>
</dbReference>
<dbReference type="GO" id="GO:0006147">
    <property type="term" value="P:guanine catabolic process"/>
    <property type="evidence" value="ECO:0007669"/>
    <property type="project" value="UniProtKB-UniRule"/>
</dbReference>
<protein>
    <recommendedName>
        <fullName evidence="3 7">Guanine deaminase</fullName>
        <shortName evidence="8">Guanase</shortName>
        <ecNumber evidence="3 7">3.5.4.3</ecNumber>
    </recommendedName>
    <alternativeName>
        <fullName evidence="8">Guanine aminohydrolase</fullName>
    </alternativeName>
</protein>
<dbReference type="InterPro" id="IPR006680">
    <property type="entry name" value="Amidohydro-rel"/>
</dbReference>
<sequence>MTSSPGRRAWRAQLAHCIDDPAQVGGDAAFEYLPDGVIVTQGEYIEAVGPADRIIPELSPDIELHHLPEAIITPGFVDTHVHYSQLGMMGAYAGELLTWLEEAALPAEMAFADPVHARSIAEGFLDDLLANGTTTALVFPTVHPESVDAFFEAALHRNLRMITGKVLMDQNAPTGLMDTAAESERQTRDLIERWQGRGRLGYAVTPRFALTSSREQLAVAGRLLEAFPDVLLHTHLCENADEITAVAQAFPEYDDYLSVYRAHGLVGDRSVFAHSIHLNAADYQCLAHHDAAVAFCPMSNLALGSGLFDLRRATEHRLRIGLGTDIGAGNSLSQLRCVDEAHKVCKLQGQSLEPIQALYLMTLGGARALRLDQRIGSLTTGREADFVILDLEGTPALRHRSVPPRDISERLFTLFVLGDDRCVQQTVAGGVIVHNRPSASVS</sequence>
<reference evidence="10 11" key="1">
    <citation type="submission" date="2019-07" db="EMBL/GenBank/DDBJ databases">
        <title>Reclasification of Spiribacter aquaticus.</title>
        <authorList>
            <person name="Leon M.J."/>
            <person name="Sanchez-Porro C."/>
            <person name="Ventosa A."/>
        </authorList>
    </citation>
    <scope>NUCLEOTIDE SEQUENCE [LARGE SCALE GENOMIC DNA]</scope>
    <source>
        <strain evidence="10 11">SP30</strain>
    </source>
</reference>
<keyword evidence="6 8" id="KW-0862">Zinc</keyword>
<feature type="domain" description="Amidohydrolase-related" evidence="9">
    <location>
        <begin position="71"/>
        <end position="433"/>
    </location>
</feature>
<comment type="caution">
    <text evidence="10">The sequence shown here is derived from an EMBL/GenBank/DDBJ whole genome shotgun (WGS) entry which is preliminary data.</text>
</comment>
<evidence type="ECO:0000256" key="1">
    <source>
        <dbReference type="ARBA" id="ARBA00004984"/>
    </source>
</evidence>
<comment type="function">
    <text evidence="8">Catalyzes the hydrolytic deamination of guanine, producing xanthine and ammonia.</text>
</comment>
<proteinExistence type="inferred from homology"/>
<comment type="catalytic activity">
    <reaction evidence="8">
        <text>guanine + H2O + H(+) = xanthine + NH4(+)</text>
        <dbReference type="Rhea" id="RHEA:14665"/>
        <dbReference type="ChEBI" id="CHEBI:15377"/>
        <dbReference type="ChEBI" id="CHEBI:15378"/>
        <dbReference type="ChEBI" id="CHEBI:16235"/>
        <dbReference type="ChEBI" id="CHEBI:17712"/>
        <dbReference type="ChEBI" id="CHEBI:28938"/>
        <dbReference type="EC" id="3.5.4.3"/>
    </reaction>
</comment>
<dbReference type="SUPFAM" id="SSF51338">
    <property type="entry name" value="Composite domain of metallo-dependent hydrolases"/>
    <property type="match status" value="1"/>
</dbReference>
<dbReference type="InterPro" id="IPR014311">
    <property type="entry name" value="Guanine_deaminase"/>
</dbReference>
<organism evidence="10 11">
    <name type="scientific">Spiribacter aquaticus</name>
    <dbReference type="NCBI Taxonomy" id="1935996"/>
    <lineage>
        <taxon>Bacteria</taxon>
        <taxon>Pseudomonadati</taxon>
        <taxon>Pseudomonadota</taxon>
        <taxon>Gammaproteobacteria</taxon>
        <taxon>Chromatiales</taxon>
        <taxon>Ectothiorhodospiraceae</taxon>
        <taxon>Spiribacter</taxon>
    </lineage>
</organism>
<dbReference type="FunFam" id="3.20.20.140:FF:000022">
    <property type="entry name" value="Guanine deaminase"/>
    <property type="match status" value="1"/>
</dbReference>
<comment type="cofactor">
    <cofactor evidence="8">
        <name>Zn(2+)</name>
        <dbReference type="ChEBI" id="CHEBI:29105"/>
    </cofactor>
    <text evidence="8">Binds 1 zinc ion per subunit.</text>
</comment>
<dbReference type="InterPro" id="IPR051607">
    <property type="entry name" value="Metallo-dep_hydrolases"/>
</dbReference>
<evidence type="ECO:0000259" key="9">
    <source>
        <dbReference type="Pfam" id="PF01979"/>
    </source>
</evidence>
<dbReference type="PANTHER" id="PTHR11271">
    <property type="entry name" value="GUANINE DEAMINASE"/>
    <property type="match status" value="1"/>
</dbReference>
<dbReference type="GO" id="GO:0008270">
    <property type="term" value="F:zinc ion binding"/>
    <property type="evidence" value="ECO:0007669"/>
    <property type="project" value="UniProtKB-UniRule"/>
</dbReference>
<keyword evidence="4 8" id="KW-0479">Metal-binding</keyword>
<keyword evidence="5 8" id="KW-0378">Hydrolase</keyword>
<accession>A0A557RMZ2</accession>
<dbReference type="PANTHER" id="PTHR11271:SF6">
    <property type="entry name" value="GUANINE DEAMINASE"/>
    <property type="match status" value="1"/>
</dbReference>
<gene>
    <name evidence="10" type="primary">guaD</name>
    <name evidence="10" type="ORF">FPL11_01865</name>
</gene>